<feature type="domain" description="O-acyltransferase WSD1 C-terminal" evidence="2">
    <location>
        <begin position="281"/>
        <end position="427"/>
    </location>
</feature>
<evidence type="ECO:0000259" key="2">
    <source>
        <dbReference type="Pfam" id="PF06974"/>
    </source>
</evidence>
<dbReference type="EMBL" id="VCQU01000008">
    <property type="protein sequence ID" value="NMN97599.1"/>
    <property type="molecule type" value="Genomic_DNA"/>
</dbReference>
<evidence type="ECO:0000259" key="1">
    <source>
        <dbReference type="Pfam" id="PF03007"/>
    </source>
</evidence>
<dbReference type="GO" id="GO:0004144">
    <property type="term" value="F:diacylglycerol O-acyltransferase activity"/>
    <property type="evidence" value="ECO:0007669"/>
    <property type="project" value="InterPro"/>
</dbReference>
<organism evidence="3 4">
    <name type="scientific">Antrihabitans stalactiti</name>
    <dbReference type="NCBI Taxonomy" id="2584121"/>
    <lineage>
        <taxon>Bacteria</taxon>
        <taxon>Bacillati</taxon>
        <taxon>Actinomycetota</taxon>
        <taxon>Actinomycetes</taxon>
        <taxon>Mycobacteriales</taxon>
        <taxon>Nocardiaceae</taxon>
        <taxon>Antrihabitans</taxon>
    </lineage>
</organism>
<proteinExistence type="predicted"/>
<keyword evidence="4" id="KW-1185">Reference proteome</keyword>
<evidence type="ECO:0000313" key="3">
    <source>
        <dbReference type="EMBL" id="NMN97599.1"/>
    </source>
</evidence>
<protein>
    <submittedName>
        <fullName evidence="3">DUF1298 domain-containing protein</fullName>
    </submittedName>
</protein>
<dbReference type="Pfam" id="PF03007">
    <property type="entry name" value="WS_DGAT_cat"/>
    <property type="match status" value="1"/>
</dbReference>
<name>A0A848KH41_9NOCA</name>
<dbReference type="Proteomes" id="UP000535543">
    <property type="component" value="Unassembled WGS sequence"/>
</dbReference>
<dbReference type="InterPro" id="IPR004255">
    <property type="entry name" value="O-acyltransferase_WSD1_N"/>
</dbReference>
<feature type="domain" description="O-acyltransferase WSD1-like N-terminal" evidence="1">
    <location>
        <begin position="26"/>
        <end position="237"/>
    </location>
</feature>
<evidence type="ECO:0000313" key="4">
    <source>
        <dbReference type="Proteomes" id="UP000535543"/>
    </source>
</evidence>
<dbReference type="AlphaFoldDB" id="A0A848KH41"/>
<gene>
    <name evidence="3" type="ORF">FGL95_21410</name>
</gene>
<accession>A0A848KH41</accession>
<comment type="caution">
    <text evidence="3">The sequence shown here is derived from an EMBL/GenBank/DDBJ whole genome shotgun (WGS) entry which is preliminary data.</text>
</comment>
<reference evidence="3 4" key="1">
    <citation type="submission" date="2019-05" db="EMBL/GenBank/DDBJ databases">
        <authorList>
            <person name="Lee S.D."/>
        </authorList>
    </citation>
    <scope>NUCLEOTIDE SEQUENCE [LARGE SCALE GENOMIC DNA]</scope>
    <source>
        <strain evidence="3 4">YC2-7</strain>
    </source>
</reference>
<reference evidence="3 4" key="2">
    <citation type="submission" date="2020-06" db="EMBL/GenBank/DDBJ databases">
        <title>Antribacter stalactiti gen. nov., sp. nov., a new member of the family Nacardiaceae isolated from a cave.</title>
        <authorList>
            <person name="Kim I.S."/>
        </authorList>
    </citation>
    <scope>NUCLEOTIDE SEQUENCE [LARGE SCALE GENOMIC DNA]</scope>
    <source>
        <strain evidence="3 4">YC2-7</strain>
    </source>
</reference>
<sequence length="439" mass="47974">MYWLSQRIPTDQFLLFGFDTDATEPDSLQELLIRRAERITDLQVRLRDVPLGVDYPYWVARKVGADQFVDHVLSDTTWPGLVAALGELLTEQLDVRVSPWRVHIFRGITGAPRCDGSTALIAVLQLSHALADGRRSTDIARRLFDSNELASPSTPDQRNVPGIALTVRGIIRLPVLVAGTFVRGFAAYRAAKKLASLTASGEIPPENPGQQLTSLDVPPGDRRVVRMIVVSADELRAPNSTVTVAVLTAIASALPRYLALTQQRLGAEVTMASRRESEARNNFRNVGIDLHTDEPDLRVRARKIRDALEQRSIRTEHPLMSAQAEVNRGLPAPMVRYEVEHWPLFDTPPSVIGNTVVSSVNRGADDLRLAGGQVTFTAGFPALSPSMSLTHGVHGIGDALTISILTSPDVMPDIDRYEALLREALGEVIEANGRAASTV</sequence>
<dbReference type="GO" id="GO:0045017">
    <property type="term" value="P:glycerolipid biosynthetic process"/>
    <property type="evidence" value="ECO:0007669"/>
    <property type="project" value="InterPro"/>
</dbReference>
<dbReference type="RefSeq" id="WP_169591147.1">
    <property type="nucleotide sequence ID" value="NZ_VCQU01000008.1"/>
</dbReference>
<dbReference type="InterPro" id="IPR009721">
    <property type="entry name" value="O-acyltransferase_WSD1_C"/>
</dbReference>
<dbReference type="Pfam" id="PF06974">
    <property type="entry name" value="WS_DGAT_C"/>
    <property type="match status" value="1"/>
</dbReference>